<evidence type="ECO:0000313" key="2">
    <source>
        <dbReference type="Proteomes" id="UP000823388"/>
    </source>
</evidence>
<keyword evidence="2" id="KW-1185">Reference proteome</keyword>
<organism evidence="1 2">
    <name type="scientific">Panicum virgatum</name>
    <name type="common">Blackwell switchgrass</name>
    <dbReference type="NCBI Taxonomy" id="38727"/>
    <lineage>
        <taxon>Eukaryota</taxon>
        <taxon>Viridiplantae</taxon>
        <taxon>Streptophyta</taxon>
        <taxon>Embryophyta</taxon>
        <taxon>Tracheophyta</taxon>
        <taxon>Spermatophyta</taxon>
        <taxon>Magnoliopsida</taxon>
        <taxon>Liliopsida</taxon>
        <taxon>Poales</taxon>
        <taxon>Poaceae</taxon>
        <taxon>PACMAD clade</taxon>
        <taxon>Panicoideae</taxon>
        <taxon>Panicodae</taxon>
        <taxon>Paniceae</taxon>
        <taxon>Panicinae</taxon>
        <taxon>Panicum</taxon>
        <taxon>Panicum sect. Hiantes</taxon>
    </lineage>
</organism>
<evidence type="ECO:0000313" key="1">
    <source>
        <dbReference type="EMBL" id="KAG2644502.1"/>
    </source>
</evidence>
<comment type="caution">
    <text evidence="1">The sequence shown here is derived from an EMBL/GenBank/DDBJ whole genome shotgun (WGS) entry which is preliminary data.</text>
</comment>
<dbReference type="AlphaFoldDB" id="A0A8T0W7W2"/>
<protein>
    <submittedName>
        <fullName evidence="1">Uncharacterized protein</fullName>
    </submittedName>
</protein>
<dbReference type="EMBL" id="CM029039">
    <property type="protein sequence ID" value="KAG2644502.1"/>
    <property type="molecule type" value="Genomic_DNA"/>
</dbReference>
<dbReference type="Proteomes" id="UP000823388">
    <property type="component" value="Chromosome 2K"/>
</dbReference>
<reference evidence="1" key="1">
    <citation type="submission" date="2020-05" db="EMBL/GenBank/DDBJ databases">
        <title>WGS assembly of Panicum virgatum.</title>
        <authorList>
            <person name="Lovell J.T."/>
            <person name="Jenkins J."/>
            <person name="Shu S."/>
            <person name="Juenger T.E."/>
            <person name="Schmutz J."/>
        </authorList>
    </citation>
    <scope>NUCLEOTIDE SEQUENCE</scope>
    <source>
        <strain evidence="1">AP13</strain>
    </source>
</reference>
<sequence>MTCLCWPPAAGGERALLPSGVSQAVSLASLSGSRPSCQAHLLFSSSANLPASYQELALFVHRRESMDAWTCREMLCNRLFFIARRQGHWSRGSC</sequence>
<accession>A0A8T0W7W2</accession>
<gene>
    <name evidence="1" type="ORF">PVAP13_2KG203336</name>
</gene>
<proteinExistence type="predicted"/>
<name>A0A8T0W7W2_PANVG</name>